<name>A0A6A5C1A6_NAEFO</name>
<accession>A0A6A5C1A6</accession>
<evidence type="ECO:0000313" key="3">
    <source>
        <dbReference type="Proteomes" id="UP000444721"/>
    </source>
</evidence>
<dbReference type="GeneID" id="68108544"/>
<protein>
    <submittedName>
        <fullName evidence="2">Uncharacterized protein</fullName>
    </submittedName>
</protein>
<organism evidence="2 3">
    <name type="scientific">Naegleria fowleri</name>
    <name type="common">Brain eating amoeba</name>
    <dbReference type="NCBI Taxonomy" id="5763"/>
    <lineage>
        <taxon>Eukaryota</taxon>
        <taxon>Discoba</taxon>
        <taxon>Heterolobosea</taxon>
        <taxon>Tetramitia</taxon>
        <taxon>Eutetramitia</taxon>
        <taxon>Vahlkampfiidae</taxon>
        <taxon>Naegleria</taxon>
    </lineage>
</organism>
<keyword evidence="3" id="KW-1185">Reference proteome</keyword>
<dbReference type="VEuPathDB" id="AmoebaDB:FDP41_001326"/>
<evidence type="ECO:0000313" key="2">
    <source>
        <dbReference type="EMBL" id="KAF0979658.1"/>
    </source>
</evidence>
<feature type="compositionally biased region" description="Polar residues" evidence="1">
    <location>
        <begin position="164"/>
        <end position="179"/>
    </location>
</feature>
<dbReference type="Proteomes" id="UP000444721">
    <property type="component" value="Unassembled WGS sequence"/>
</dbReference>
<reference evidence="2 3" key="1">
    <citation type="journal article" date="2019" name="Sci. Rep.">
        <title>Nanopore sequencing improves the draft genome of the human pathogenic amoeba Naegleria fowleri.</title>
        <authorList>
            <person name="Liechti N."/>
            <person name="Schurch N."/>
            <person name="Bruggmann R."/>
            <person name="Wittwer M."/>
        </authorList>
    </citation>
    <scope>NUCLEOTIDE SEQUENCE [LARGE SCALE GENOMIC DNA]</scope>
    <source>
        <strain evidence="2 3">ATCC 30894</strain>
    </source>
</reference>
<dbReference type="VEuPathDB" id="AmoebaDB:NfTy_030130"/>
<evidence type="ECO:0000256" key="1">
    <source>
        <dbReference type="SAM" id="MobiDB-lite"/>
    </source>
</evidence>
<sequence>MNPSTEKVEGISEVNSKHELETVPLQRERTLEPVIMSEERVDIPAQFDATRRNDPQQERTLRLKDTENTSHLINEMMNNNHVPSLPLECSLFHENSNNLMTPGASLSSEKQLNKPTPTPNSFKERALERQKHINSLAQRIHHLGVAKNGSSSNLTLSPVPIAKPSTTQQPSRPNQSPFDFQTMNKKKEIEKRSYLMSRSFNRLHVEPTPLIRMHAESLRENSRKRFLPSCKQRRMISSTGAASLALKATHQLETILADLELSGSDNERRVIAGTHINEVARNLFETTDPISTTSRTTRNSSMNVVRPEVPEFVLENHVSKDTSVKVIRPGSEEIRFSQWRSVYRKL</sequence>
<feature type="region of interest" description="Disordered" evidence="1">
    <location>
        <begin position="100"/>
        <end position="121"/>
    </location>
</feature>
<dbReference type="RefSeq" id="XP_044564371.1">
    <property type="nucleotide sequence ID" value="XM_044703870.1"/>
</dbReference>
<comment type="caution">
    <text evidence="2">The sequence shown here is derived from an EMBL/GenBank/DDBJ whole genome shotgun (WGS) entry which is preliminary data.</text>
</comment>
<proteinExistence type="predicted"/>
<dbReference type="EMBL" id="VFQX01000023">
    <property type="protein sequence ID" value="KAF0979658.1"/>
    <property type="molecule type" value="Genomic_DNA"/>
</dbReference>
<dbReference type="OrthoDB" id="10568653at2759"/>
<dbReference type="AlphaFoldDB" id="A0A6A5C1A6"/>
<gene>
    <name evidence="2" type="ORF">FDP41_001326</name>
</gene>
<dbReference type="OMA" id="DNDERMV"/>
<feature type="region of interest" description="Disordered" evidence="1">
    <location>
        <begin position="147"/>
        <end position="179"/>
    </location>
</feature>